<protein>
    <submittedName>
        <fullName evidence="1">Uncharacterized protein</fullName>
    </submittedName>
</protein>
<sequence>MLEMLMGSKSQPQIGTKMTYAQFEAWLAANAAKYTKVANASTSMSATAGKYVNTTLNTSNNMYGTSYKEWFTYDSWLCSIARHAHPSLPVFTNNLNNQPQVLMKFTPLSSRPAYVALDRNGYLSKSWTTYQGAQCLDFIYYDYTLGSVVRYNPFLGNDPVAFNGILV</sequence>
<accession>A0A173GE14</accession>
<organism evidence="1 2">
    <name type="scientific">Erwinia phage vB_EamM_Simmy50</name>
    <dbReference type="NCBI Taxonomy" id="1815988"/>
    <lineage>
        <taxon>Viruses</taxon>
        <taxon>Duplodnaviria</taxon>
        <taxon>Heunggongvirae</taxon>
        <taxon>Uroviricota</taxon>
        <taxon>Caudoviricetes</taxon>
        <taxon>Chimalliviridae</taxon>
        <taxon>Agricanvirus</taxon>
        <taxon>Agricanvirus simmy50</taxon>
    </lineage>
</organism>
<gene>
    <name evidence="1" type="ORF">SIMMY50_287</name>
</gene>
<keyword evidence="2" id="KW-1185">Reference proteome</keyword>
<reference evidence="2" key="1">
    <citation type="submission" date="2016-03" db="EMBL/GenBank/DDBJ databases">
        <authorList>
            <person name="Sharma R."/>
            <person name="Simister A.R."/>
            <person name="Berg J.A."/>
            <person name="Jensen G.L."/>
            <person name="Keele B.R."/>
            <person name="Ward M.E.H."/>
            <person name="Breakwell D.P."/>
            <person name="Hope S."/>
            <person name="Grose J.H."/>
        </authorList>
    </citation>
    <scope>NUCLEOTIDE SEQUENCE [LARGE SCALE GENOMIC DNA]</scope>
</reference>
<dbReference type="Proteomes" id="UP000222975">
    <property type="component" value="Segment"/>
</dbReference>
<dbReference type="EMBL" id="KU886223">
    <property type="protein sequence ID" value="ANH51745.1"/>
    <property type="molecule type" value="Genomic_DNA"/>
</dbReference>
<proteinExistence type="predicted"/>
<evidence type="ECO:0000313" key="1">
    <source>
        <dbReference type="EMBL" id="ANH51745.1"/>
    </source>
</evidence>
<evidence type="ECO:0000313" key="2">
    <source>
        <dbReference type="Proteomes" id="UP000222975"/>
    </source>
</evidence>
<name>A0A173GE14_9CAUD</name>